<dbReference type="GeneID" id="17301779"/>
<evidence type="ECO:0000313" key="3">
    <source>
        <dbReference type="EMBL" id="EKX45071.1"/>
    </source>
</evidence>
<dbReference type="HOGENOM" id="CLU_673451_0_0_1"/>
<sequence>MVRAMAESMDQEEAAAPRAMQPSPQDPLICHAPTMPAARRRITIAVSSLLACALVACLLISRQAKTSLLSVIFPGSILARVQLRDLTAIRNAGSDAHNTVEWGRDSAMRKAAETDVGVPGWEPGPDYYSTRRWDNMDVMPSHKSRFFEPYTGKTGCPSCDNSAYSGPYVISVSDRCDHTAAVSNIKMLLKPQDHLEKIPNIAASKYEDYTWIENQLELTTLLYSKVIYVVPPCFFPTISRHGLNILDRSIYTRGNNILLLGGYSGADFLSRFLAGDDGYGYVRTGNIDEYSTEKSRMDVVWSEGPFYMQNDATTTEFFYGPRLLEGLGDAGCACGTVAIPASELPENTVFYYMDQNDNAVIFEIPAGQGRILFIGYDYGAIVPHWSDILLLAERELELPERSVSVVTDS</sequence>
<name>L1J964_GUITC</name>
<evidence type="ECO:0000256" key="1">
    <source>
        <dbReference type="SAM" id="MobiDB-lite"/>
    </source>
</evidence>
<evidence type="ECO:0000313" key="4">
    <source>
        <dbReference type="EnsemblProtists" id="EKX45071"/>
    </source>
</evidence>
<evidence type="ECO:0000313" key="5">
    <source>
        <dbReference type="Proteomes" id="UP000011087"/>
    </source>
</evidence>
<dbReference type="AlphaFoldDB" id="L1J964"/>
<gene>
    <name evidence="3" type="ORF">GUITHDRAFT_109115</name>
</gene>
<reference evidence="4" key="3">
    <citation type="submission" date="2015-06" db="UniProtKB">
        <authorList>
            <consortium name="EnsemblProtists"/>
        </authorList>
    </citation>
    <scope>IDENTIFICATION</scope>
</reference>
<keyword evidence="5" id="KW-1185">Reference proteome</keyword>
<organism evidence="3">
    <name type="scientific">Guillardia theta (strain CCMP2712)</name>
    <name type="common">Cryptophyte</name>
    <dbReference type="NCBI Taxonomy" id="905079"/>
    <lineage>
        <taxon>Eukaryota</taxon>
        <taxon>Cryptophyceae</taxon>
        <taxon>Pyrenomonadales</taxon>
        <taxon>Geminigeraceae</taxon>
        <taxon>Guillardia</taxon>
    </lineage>
</organism>
<keyword evidence="2" id="KW-0812">Transmembrane</keyword>
<dbReference type="PaxDb" id="55529-EKX45071"/>
<dbReference type="EMBL" id="JH993001">
    <property type="protein sequence ID" value="EKX45071.1"/>
    <property type="molecule type" value="Genomic_DNA"/>
</dbReference>
<dbReference type="EnsemblProtists" id="EKX45071">
    <property type="protein sequence ID" value="EKX45071"/>
    <property type="gene ID" value="GUITHDRAFT_109115"/>
</dbReference>
<accession>L1J964</accession>
<keyword evidence="2" id="KW-1133">Transmembrane helix</keyword>
<reference evidence="3 5" key="1">
    <citation type="journal article" date="2012" name="Nature">
        <title>Algal genomes reveal evolutionary mosaicism and the fate of nucleomorphs.</title>
        <authorList>
            <consortium name="DOE Joint Genome Institute"/>
            <person name="Curtis B.A."/>
            <person name="Tanifuji G."/>
            <person name="Burki F."/>
            <person name="Gruber A."/>
            <person name="Irimia M."/>
            <person name="Maruyama S."/>
            <person name="Arias M.C."/>
            <person name="Ball S.G."/>
            <person name="Gile G.H."/>
            <person name="Hirakawa Y."/>
            <person name="Hopkins J.F."/>
            <person name="Kuo A."/>
            <person name="Rensing S.A."/>
            <person name="Schmutz J."/>
            <person name="Symeonidi A."/>
            <person name="Elias M."/>
            <person name="Eveleigh R.J."/>
            <person name="Herman E.K."/>
            <person name="Klute M.J."/>
            <person name="Nakayama T."/>
            <person name="Obornik M."/>
            <person name="Reyes-Prieto A."/>
            <person name="Armbrust E.V."/>
            <person name="Aves S.J."/>
            <person name="Beiko R.G."/>
            <person name="Coutinho P."/>
            <person name="Dacks J.B."/>
            <person name="Durnford D.G."/>
            <person name="Fast N.M."/>
            <person name="Green B.R."/>
            <person name="Grisdale C.J."/>
            <person name="Hempel F."/>
            <person name="Henrissat B."/>
            <person name="Hoppner M.P."/>
            <person name="Ishida K."/>
            <person name="Kim E."/>
            <person name="Koreny L."/>
            <person name="Kroth P.G."/>
            <person name="Liu Y."/>
            <person name="Malik S.B."/>
            <person name="Maier U.G."/>
            <person name="McRose D."/>
            <person name="Mock T."/>
            <person name="Neilson J.A."/>
            <person name="Onodera N.T."/>
            <person name="Poole A.M."/>
            <person name="Pritham E.J."/>
            <person name="Richards T.A."/>
            <person name="Rocap G."/>
            <person name="Roy S.W."/>
            <person name="Sarai C."/>
            <person name="Schaack S."/>
            <person name="Shirato S."/>
            <person name="Slamovits C.H."/>
            <person name="Spencer D.F."/>
            <person name="Suzuki S."/>
            <person name="Worden A.Z."/>
            <person name="Zauner S."/>
            <person name="Barry K."/>
            <person name="Bell C."/>
            <person name="Bharti A.K."/>
            <person name="Crow J.A."/>
            <person name="Grimwood J."/>
            <person name="Kramer R."/>
            <person name="Lindquist E."/>
            <person name="Lucas S."/>
            <person name="Salamov A."/>
            <person name="McFadden G.I."/>
            <person name="Lane C.E."/>
            <person name="Keeling P.J."/>
            <person name="Gray M.W."/>
            <person name="Grigoriev I.V."/>
            <person name="Archibald J.M."/>
        </authorList>
    </citation>
    <scope>NUCLEOTIDE SEQUENCE</scope>
    <source>
        <strain evidence="3 5">CCMP2712</strain>
    </source>
</reference>
<dbReference type="Proteomes" id="UP000011087">
    <property type="component" value="Unassembled WGS sequence"/>
</dbReference>
<proteinExistence type="predicted"/>
<protein>
    <submittedName>
        <fullName evidence="3 4">Uncharacterized protein</fullName>
    </submittedName>
</protein>
<dbReference type="RefSeq" id="XP_005832051.1">
    <property type="nucleotide sequence ID" value="XM_005831994.1"/>
</dbReference>
<dbReference type="KEGG" id="gtt:GUITHDRAFT_109115"/>
<feature type="transmembrane region" description="Helical" evidence="2">
    <location>
        <begin position="42"/>
        <end position="61"/>
    </location>
</feature>
<feature type="region of interest" description="Disordered" evidence="1">
    <location>
        <begin position="1"/>
        <end position="26"/>
    </location>
</feature>
<dbReference type="OrthoDB" id="10546814at2759"/>
<keyword evidence="2" id="KW-0472">Membrane</keyword>
<reference evidence="5" key="2">
    <citation type="submission" date="2012-11" db="EMBL/GenBank/DDBJ databases">
        <authorList>
            <person name="Kuo A."/>
            <person name="Curtis B.A."/>
            <person name="Tanifuji G."/>
            <person name="Burki F."/>
            <person name="Gruber A."/>
            <person name="Irimia M."/>
            <person name="Maruyama S."/>
            <person name="Arias M.C."/>
            <person name="Ball S.G."/>
            <person name="Gile G.H."/>
            <person name="Hirakawa Y."/>
            <person name="Hopkins J.F."/>
            <person name="Rensing S.A."/>
            <person name="Schmutz J."/>
            <person name="Symeonidi A."/>
            <person name="Elias M."/>
            <person name="Eveleigh R.J."/>
            <person name="Herman E.K."/>
            <person name="Klute M.J."/>
            <person name="Nakayama T."/>
            <person name="Obornik M."/>
            <person name="Reyes-Prieto A."/>
            <person name="Armbrust E.V."/>
            <person name="Aves S.J."/>
            <person name="Beiko R.G."/>
            <person name="Coutinho P."/>
            <person name="Dacks J.B."/>
            <person name="Durnford D.G."/>
            <person name="Fast N.M."/>
            <person name="Green B.R."/>
            <person name="Grisdale C."/>
            <person name="Hempe F."/>
            <person name="Henrissat B."/>
            <person name="Hoppner M.P."/>
            <person name="Ishida K.-I."/>
            <person name="Kim E."/>
            <person name="Koreny L."/>
            <person name="Kroth P.G."/>
            <person name="Liu Y."/>
            <person name="Malik S.-B."/>
            <person name="Maier U.G."/>
            <person name="McRose D."/>
            <person name="Mock T."/>
            <person name="Neilson J.A."/>
            <person name="Onodera N.T."/>
            <person name="Poole A.M."/>
            <person name="Pritham E.J."/>
            <person name="Richards T.A."/>
            <person name="Rocap G."/>
            <person name="Roy S.W."/>
            <person name="Sarai C."/>
            <person name="Schaack S."/>
            <person name="Shirato S."/>
            <person name="Slamovits C.H."/>
            <person name="Spencer D.F."/>
            <person name="Suzuki S."/>
            <person name="Worden A.Z."/>
            <person name="Zauner S."/>
            <person name="Barry K."/>
            <person name="Bell C."/>
            <person name="Bharti A.K."/>
            <person name="Crow J.A."/>
            <person name="Grimwood J."/>
            <person name="Kramer R."/>
            <person name="Lindquist E."/>
            <person name="Lucas S."/>
            <person name="Salamov A."/>
            <person name="McFadden G.I."/>
            <person name="Lane C.E."/>
            <person name="Keeling P.J."/>
            <person name="Gray M.W."/>
            <person name="Grigoriev I.V."/>
            <person name="Archibald J.M."/>
        </authorList>
    </citation>
    <scope>NUCLEOTIDE SEQUENCE</scope>
    <source>
        <strain evidence="5">CCMP2712</strain>
    </source>
</reference>
<evidence type="ECO:0000256" key="2">
    <source>
        <dbReference type="SAM" id="Phobius"/>
    </source>
</evidence>